<dbReference type="InterPro" id="IPR001466">
    <property type="entry name" value="Beta-lactam-related"/>
</dbReference>
<dbReference type="Proteomes" id="UP000741013">
    <property type="component" value="Unassembled WGS sequence"/>
</dbReference>
<reference evidence="3 4" key="1">
    <citation type="submission" date="2021-03" db="EMBL/GenBank/DDBJ databases">
        <title>Sequencing the genomes of 1000 actinobacteria strains.</title>
        <authorList>
            <person name="Klenk H.-P."/>
        </authorList>
    </citation>
    <scope>NUCLEOTIDE SEQUENCE [LARGE SCALE GENOMIC DNA]</scope>
    <source>
        <strain evidence="3 4">DSM 45510</strain>
    </source>
</reference>
<dbReference type="PANTHER" id="PTHR46825">
    <property type="entry name" value="D-ALANYL-D-ALANINE-CARBOXYPEPTIDASE/ENDOPEPTIDASE AMPH"/>
    <property type="match status" value="1"/>
</dbReference>
<gene>
    <name evidence="3" type="ORF">JOM49_005146</name>
</gene>
<accession>A0ABS4PXL8</accession>
<evidence type="ECO:0000313" key="4">
    <source>
        <dbReference type="Proteomes" id="UP000741013"/>
    </source>
</evidence>
<protein>
    <submittedName>
        <fullName evidence="3">D-alanyl-D-alanine carboxypeptidase</fullName>
        <ecNumber evidence="3">3.4.16.4</ecNumber>
    </submittedName>
</protein>
<organism evidence="3 4">
    <name type="scientific">Amycolatopsis magusensis</name>
    <dbReference type="NCBI Taxonomy" id="882444"/>
    <lineage>
        <taxon>Bacteria</taxon>
        <taxon>Bacillati</taxon>
        <taxon>Actinomycetota</taxon>
        <taxon>Actinomycetes</taxon>
        <taxon>Pseudonocardiales</taxon>
        <taxon>Pseudonocardiaceae</taxon>
        <taxon>Amycolatopsis</taxon>
    </lineage>
</organism>
<dbReference type="EMBL" id="JAGGMS010000001">
    <property type="protein sequence ID" value="MBP2183620.1"/>
    <property type="molecule type" value="Genomic_DNA"/>
</dbReference>
<keyword evidence="4" id="KW-1185">Reference proteome</keyword>
<dbReference type="GO" id="GO:0009002">
    <property type="term" value="F:serine-type D-Ala-D-Ala carboxypeptidase activity"/>
    <property type="evidence" value="ECO:0007669"/>
    <property type="project" value="UniProtKB-EC"/>
</dbReference>
<dbReference type="Gene3D" id="3.40.710.10">
    <property type="entry name" value="DD-peptidase/beta-lactamase superfamily"/>
    <property type="match status" value="1"/>
</dbReference>
<sequence length="428" mass="45939">MTRSLPVPPRTFRARAPLAGIILLVSAVAMGCGDNGGEAAVTTEAEVAPAAVLAENLATVRPGNAAVQQAMNRAVAENGVPGMVAEVLEGHRSWFGRAGVADTATGREQDPRERIRIGSAAKAFTATVVLQLEAAGELDLDDKVEKWLPGLVRGNGSDGREITIRHLLNHTSGIFNYGNDAEIAKTGQAFFEHRFDSYTPGQLVEVGLRNPRYFAEPGDGFVYSNTGYILAGMIIEKVTGNTLADEIRQRIVLPLHLEGTYLPGEEVEIRGPHPRHYSTLFVNEPGAQVYDVTEQNVSYGWAAGGMVSTVEDVTQFTRDLLQGRILPPAQQREMFTMVRTVVKDPATGTEIEPWISGTTYGLGAWSWTLGCGREVWGIGGAISGAMTFSFGTRDGKLLVGLGMNTDQMTPDLTTVRSVLEAKLCPAGP</sequence>
<proteinExistence type="predicted"/>
<feature type="signal peptide" evidence="1">
    <location>
        <begin position="1"/>
        <end position="31"/>
    </location>
</feature>
<dbReference type="InterPro" id="IPR012338">
    <property type="entry name" value="Beta-lactam/transpept-like"/>
</dbReference>
<dbReference type="RefSeq" id="WP_209666772.1">
    <property type="nucleotide sequence ID" value="NZ_JAGGMS010000001.1"/>
</dbReference>
<evidence type="ECO:0000256" key="1">
    <source>
        <dbReference type="SAM" id="SignalP"/>
    </source>
</evidence>
<name>A0ABS4PXL8_9PSEU</name>
<keyword evidence="3" id="KW-0645">Protease</keyword>
<dbReference type="InterPro" id="IPR050491">
    <property type="entry name" value="AmpC-like"/>
</dbReference>
<keyword evidence="3" id="KW-0378">Hydrolase</keyword>
<dbReference type="PANTHER" id="PTHR46825:SF7">
    <property type="entry name" value="D-ALANYL-D-ALANINE CARBOXYPEPTIDASE"/>
    <property type="match status" value="1"/>
</dbReference>
<dbReference type="Pfam" id="PF00144">
    <property type="entry name" value="Beta-lactamase"/>
    <property type="match status" value="1"/>
</dbReference>
<dbReference type="EC" id="3.4.16.4" evidence="3"/>
<comment type="caution">
    <text evidence="3">The sequence shown here is derived from an EMBL/GenBank/DDBJ whole genome shotgun (WGS) entry which is preliminary data.</text>
</comment>
<keyword evidence="1" id="KW-0732">Signal</keyword>
<keyword evidence="3" id="KW-0121">Carboxypeptidase</keyword>
<dbReference type="SUPFAM" id="SSF56601">
    <property type="entry name" value="beta-lactamase/transpeptidase-like"/>
    <property type="match status" value="1"/>
</dbReference>
<evidence type="ECO:0000259" key="2">
    <source>
        <dbReference type="Pfam" id="PF00144"/>
    </source>
</evidence>
<dbReference type="PROSITE" id="PS51257">
    <property type="entry name" value="PROKAR_LIPOPROTEIN"/>
    <property type="match status" value="1"/>
</dbReference>
<feature type="domain" description="Beta-lactamase-related" evidence="2">
    <location>
        <begin position="68"/>
        <end position="411"/>
    </location>
</feature>
<evidence type="ECO:0000313" key="3">
    <source>
        <dbReference type="EMBL" id="MBP2183620.1"/>
    </source>
</evidence>
<feature type="chain" id="PRO_5045678064" evidence="1">
    <location>
        <begin position="32"/>
        <end position="428"/>
    </location>
</feature>